<dbReference type="Proteomes" id="UP001165960">
    <property type="component" value="Unassembled WGS sequence"/>
</dbReference>
<comment type="caution">
    <text evidence="1">The sequence shown here is derived from an EMBL/GenBank/DDBJ whole genome shotgun (WGS) entry which is preliminary data.</text>
</comment>
<dbReference type="EMBL" id="QTSX02001586">
    <property type="protein sequence ID" value="KAJ9080224.1"/>
    <property type="molecule type" value="Genomic_DNA"/>
</dbReference>
<gene>
    <name evidence="1" type="ORF">DSO57_1027341</name>
</gene>
<sequence>MNNKNMDDYPASENSFFGSLDDSVLLGELNDSTSFTASSVCNANDFDSHEIFTSEVACEGPAFCSSTNNFSGNVYSDESFQEEPRGRDSRPRSILDFSLSDSIYERPLSQINLSASSQTAPVRDVNFGHSKIASPLSMLEASETKGFVTRSLAFSNNRVNDWVFSNAEGSLEKKEDSVTPTPKWHFEEFSNTKNISNPLKPACLDNTSMTPEHRRTPTCNSSSQHAVPLTGRSDSSAPAASNKPKANRNSHKLPSLPYRNYAEYLKSQCAISKQVEVVNSTIPAESMSQKVCTGIPKQTQKAANPNRLTPPFVFVHKPIVSSGSIPCASCPTKNPLSQLGIHSKISCKASHNGLSEKQHRTGYGVPQSLVQDNQSLHPITLATKKTLARNRNPSNASTEELPSSERILTDSLIMRLDHDSSYCWERKLVSGDHSRLSTSSYLSKQKSNSSLKPVMATSDGSLLHEHDTPSLVNSSSRRTSPCISGHAFASCGADSVFPNGVPALGPTQDEYSALEKCALLLERIHEKLLPNSLSRRSSMSLDSLLDQLQAVQQILKTQKDITRPIGSRVDIATHLKMQKADFPELNSRVKCFYKQHMSFSNTNR</sequence>
<proteinExistence type="predicted"/>
<keyword evidence="2" id="KW-1185">Reference proteome</keyword>
<name>A0ACC2TZY0_9FUNG</name>
<protein>
    <submittedName>
        <fullName evidence="1">Uncharacterized protein</fullName>
    </submittedName>
</protein>
<reference evidence="1" key="1">
    <citation type="submission" date="2022-04" db="EMBL/GenBank/DDBJ databases">
        <title>Genome of the entomopathogenic fungus Entomophthora muscae.</title>
        <authorList>
            <person name="Elya C."/>
            <person name="Lovett B.R."/>
            <person name="Lee E."/>
            <person name="Macias A.M."/>
            <person name="Hajek A.E."/>
            <person name="De Bivort B.L."/>
            <person name="Kasson M.T."/>
            <person name="De Fine Licht H.H."/>
            <person name="Stajich J.E."/>
        </authorList>
    </citation>
    <scope>NUCLEOTIDE SEQUENCE</scope>
    <source>
        <strain evidence="1">Berkeley</strain>
    </source>
</reference>
<evidence type="ECO:0000313" key="2">
    <source>
        <dbReference type="Proteomes" id="UP001165960"/>
    </source>
</evidence>
<accession>A0ACC2TZY0</accession>
<organism evidence="1 2">
    <name type="scientific">Entomophthora muscae</name>
    <dbReference type="NCBI Taxonomy" id="34485"/>
    <lineage>
        <taxon>Eukaryota</taxon>
        <taxon>Fungi</taxon>
        <taxon>Fungi incertae sedis</taxon>
        <taxon>Zoopagomycota</taxon>
        <taxon>Entomophthoromycotina</taxon>
        <taxon>Entomophthoromycetes</taxon>
        <taxon>Entomophthorales</taxon>
        <taxon>Entomophthoraceae</taxon>
        <taxon>Entomophthora</taxon>
    </lineage>
</organism>
<evidence type="ECO:0000313" key="1">
    <source>
        <dbReference type="EMBL" id="KAJ9080224.1"/>
    </source>
</evidence>